<dbReference type="SUPFAM" id="SSF110921">
    <property type="entry name" value="2-isopropylmalate synthase LeuA, allosteric (dimerisation) domain"/>
    <property type="match status" value="1"/>
</dbReference>
<keyword evidence="5" id="KW-0028">Amino-acid biosynthesis</keyword>
<dbReference type="Gene3D" id="1.10.238.260">
    <property type="match status" value="1"/>
</dbReference>
<evidence type="ECO:0000256" key="6">
    <source>
        <dbReference type="ARBA" id="ARBA00022679"/>
    </source>
</evidence>
<evidence type="ECO:0000256" key="2">
    <source>
        <dbReference type="ARBA" id="ARBA00009396"/>
    </source>
</evidence>
<dbReference type="SUPFAM" id="SSF51569">
    <property type="entry name" value="Aldolase"/>
    <property type="match status" value="1"/>
</dbReference>
<name>A0A6J6F3D0_9ZZZZ</name>
<dbReference type="InterPro" id="IPR036230">
    <property type="entry name" value="LeuA_allosteric_dom_sf"/>
</dbReference>
<dbReference type="Gene3D" id="3.20.20.70">
    <property type="entry name" value="Aldolase class I"/>
    <property type="match status" value="1"/>
</dbReference>
<evidence type="ECO:0000313" key="12">
    <source>
        <dbReference type="EMBL" id="CAB4661638.1"/>
    </source>
</evidence>
<feature type="domain" description="Pyruvate carboxyltransferase" evidence="9">
    <location>
        <begin position="14"/>
        <end position="275"/>
    </location>
</feature>
<evidence type="ECO:0000313" key="11">
    <source>
        <dbReference type="EMBL" id="CAB4582109.1"/>
    </source>
</evidence>
<dbReference type="Pfam" id="PF00682">
    <property type="entry name" value="HMGL-like"/>
    <property type="match status" value="1"/>
</dbReference>
<evidence type="ECO:0000259" key="9">
    <source>
        <dbReference type="PROSITE" id="PS50991"/>
    </source>
</evidence>
<dbReference type="InterPro" id="IPR013785">
    <property type="entry name" value="Aldolase_TIM"/>
</dbReference>
<dbReference type="InterPro" id="IPR002034">
    <property type="entry name" value="AIPM/Hcit_synth_CS"/>
</dbReference>
<dbReference type="Pfam" id="PF22617">
    <property type="entry name" value="HCS_D2"/>
    <property type="match status" value="1"/>
</dbReference>
<dbReference type="FunFam" id="3.20.20.70:FF:000010">
    <property type="entry name" value="2-isopropylmalate synthase"/>
    <property type="match status" value="1"/>
</dbReference>
<dbReference type="GO" id="GO:0046872">
    <property type="term" value="F:metal ion binding"/>
    <property type="evidence" value="ECO:0007669"/>
    <property type="project" value="UniProtKB-KW"/>
</dbReference>
<dbReference type="InterPro" id="IPR005671">
    <property type="entry name" value="LeuA_bact_synth"/>
</dbReference>
<dbReference type="InterPro" id="IPR013709">
    <property type="entry name" value="2-isopropylmalate_synth_dimer"/>
</dbReference>
<keyword evidence="6" id="KW-0808">Transferase</keyword>
<dbReference type="HAMAP" id="MF_01025">
    <property type="entry name" value="LeuA_type1"/>
    <property type="match status" value="1"/>
</dbReference>
<comment type="similarity">
    <text evidence="2">Belongs to the alpha-IPM synthase/homocitrate synthase family. LeuA type 1 subfamily.</text>
</comment>
<dbReference type="UniPathway" id="UPA00048">
    <property type="reaction ID" value="UER00070"/>
</dbReference>
<dbReference type="EMBL" id="CAEZVV010000218">
    <property type="protein sequence ID" value="CAB4661638.1"/>
    <property type="molecule type" value="Genomic_DNA"/>
</dbReference>
<evidence type="ECO:0000256" key="5">
    <source>
        <dbReference type="ARBA" id="ARBA00022605"/>
    </source>
</evidence>
<dbReference type="EMBL" id="CAEZSU010000009">
    <property type="protein sequence ID" value="CAB4540354.1"/>
    <property type="molecule type" value="Genomic_DNA"/>
</dbReference>
<dbReference type="GO" id="GO:0009098">
    <property type="term" value="P:L-leucine biosynthetic process"/>
    <property type="evidence" value="ECO:0007669"/>
    <property type="project" value="UniProtKB-UniPathway"/>
</dbReference>
<proteinExistence type="inferred from homology"/>
<dbReference type="Pfam" id="PF08502">
    <property type="entry name" value="LeuA_dimer"/>
    <property type="match status" value="1"/>
</dbReference>
<evidence type="ECO:0000256" key="7">
    <source>
        <dbReference type="ARBA" id="ARBA00022723"/>
    </source>
</evidence>
<dbReference type="CDD" id="cd07940">
    <property type="entry name" value="DRE_TIM_IPMS"/>
    <property type="match status" value="1"/>
</dbReference>
<dbReference type="NCBIfam" id="TIGR00973">
    <property type="entry name" value="leuA_bact"/>
    <property type="match status" value="1"/>
</dbReference>
<evidence type="ECO:0000313" key="10">
    <source>
        <dbReference type="EMBL" id="CAB4540354.1"/>
    </source>
</evidence>
<dbReference type="EC" id="2.3.3.13" evidence="3"/>
<evidence type="ECO:0000256" key="3">
    <source>
        <dbReference type="ARBA" id="ARBA00012973"/>
    </source>
</evidence>
<dbReference type="PROSITE" id="PS50991">
    <property type="entry name" value="PYR_CT"/>
    <property type="match status" value="1"/>
</dbReference>
<dbReference type="NCBIfam" id="NF002086">
    <property type="entry name" value="PRK00915.1-3"/>
    <property type="match status" value="1"/>
</dbReference>
<protein>
    <recommendedName>
        <fullName evidence="3">2-isopropylmalate synthase</fullName>
        <ecNumber evidence="3">2.3.3.13</ecNumber>
    </recommendedName>
</protein>
<gene>
    <name evidence="10" type="ORF">UFOPK1495_00158</name>
    <name evidence="11" type="ORF">UFOPK1711_01273</name>
    <name evidence="12" type="ORF">UFOPK2143_01886</name>
</gene>
<keyword evidence="4" id="KW-0432">Leucine biosynthesis</keyword>
<dbReference type="AlphaFoldDB" id="A0A6J6F3D0"/>
<keyword evidence="7" id="KW-0479">Metal-binding</keyword>
<dbReference type="PROSITE" id="PS00815">
    <property type="entry name" value="AIPM_HOMOCIT_SYNTH_1"/>
    <property type="match status" value="1"/>
</dbReference>
<sequence length="527" mass="56274">MSSTSDTTANNDRVIIFDTTLRDGEQSPGISLDQGEKVEIAEQLARLGVDVIEAGFPIASQGDFESVQAIAKSVRGPVICGLSRTALGDVDRCWEAIESAERRRIHVFIATSETHMKHKLRMTPDQVKAEAASGVARARSYTDDVEFSPEDASRSDFDFMCEVLQIAVDNGATTLNIPDTVGFAVPQEYAERLANVRKVVKGDYIISTHCHNDLGMAVANSLAAVQLGARQVECAINGLGERAGNAALEEIVMALRTRSDYFGGIDTGIKSEELARTSRLVSRLTAYPVQYNKAVVGRNAFAHESGIHQHGVLNERTTYEIMDPAAVGQGESKIVLGKHSGRHAFADTLKKMGYDLHGDALNQVFTRFKELADRKVELSDADLEALVAEEMGDTVRYAFSLVSLDSHGGSSSTPTATIVLDHDGKKIEATAAGSGMVDAACAAIRQATGIEGTLTDYAVTSVTGGVDALADVALRFEVDGVSMPGRGLSTDVVEASARALLNALNRIVRVRDTGEDPTAVSRPGSLS</sequence>
<dbReference type="Gene3D" id="3.30.160.270">
    <property type="match status" value="1"/>
</dbReference>
<keyword evidence="8" id="KW-0100">Branched-chain amino acid biosynthesis</keyword>
<evidence type="ECO:0000256" key="4">
    <source>
        <dbReference type="ARBA" id="ARBA00022430"/>
    </source>
</evidence>
<dbReference type="PROSITE" id="PS00816">
    <property type="entry name" value="AIPM_HOMOCIT_SYNTH_2"/>
    <property type="match status" value="1"/>
</dbReference>
<dbReference type="FunFam" id="1.10.238.260:FF:000001">
    <property type="entry name" value="2-isopropylmalate synthase"/>
    <property type="match status" value="1"/>
</dbReference>
<evidence type="ECO:0000256" key="1">
    <source>
        <dbReference type="ARBA" id="ARBA00004689"/>
    </source>
</evidence>
<reference evidence="11" key="1">
    <citation type="submission" date="2020-05" db="EMBL/GenBank/DDBJ databases">
        <authorList>
            <person name="Chiriac C."/>
            <person name="Salcher M."/>
            <person name="Ghai R."/>
            <person name="Kavagutti S V."/>
        </authorList>
    </citation>
    <scope>NUCLEOTIDE SEQUENCE</scope>
</reference>
<evidence type="ECO:0000256" key="8">
    <source>
        <dbReference type="ARBA" id="ARBA00023304"/>
    </source>
</evidence>
<dbReference type="InterPro" id="IPR000891">
    <property type="entry name" value="PYR_CT"/>
</dbReference>
<organism evidence="11">
    <name type="scientific">freshwater metagenome</name>
    <dbReference type="NCBI Taxonomy" id="449393"/>
    <lineage>
        <taxon>unclassified sequences</taxon>
        <taxon>metagenomes</taxon>
        <taxon>ecological metagenomes</taxon>
    </lineage>
</organism>
<dbReference type="SMART" id="SM00917">
    <property type="entry name" value="LeuA_dimer"/>
    <property type="match status" value="1"/>
</dbReference>
<accession>A0A6J6F3D0</accession>
<dbReference type="InterPro" id="IPR050073">
    <property type="entry name" value="2-IPM_HCS-like"/>
</dbReference>
<dbReference type="PANTHER" id="PTHR10277">
    <property type="entry name" value="HOMOCITRATE SYNTHASE-RELATED"/>
    <property type="match status" value="1"/>
</dbReference>
<dbReference type="InterPro" id="IPR054691">
    <property type="entry name" value="LeuA/HCS_post-cat"/>
</dbReference>
<comment type="pathway">
    <text evidence="1">Amino-acid biosynthesis; L-leucine biosynthesis; L-leucine from 3-methyl-2-oxobutanoate: step 1/4.</text>
</comment>
<dbReference type="GO" id="GO:0003852">
    <property type="term" value="F:2-isopropylmalate synthase activity"/>
    <property type="evidence" value="ECO:0007669"/>
    <property type="project" value="UniProtKB-EC"/>
</dbReference>
<dbReference type="PANTHER" id="PTHR10277:SF9">
    <property type="entry name" value="2-ISOPROPYLMALATE SYNTHASE 1, CHLOROPLASTIC-RELATED"/>
    <property type="match status" value="1"/>
</dbReference>
<dbReference type="EMBL" id="CAEZTR010000081">
    <property type="protein sequence ID" value="CAB4582109.1"/>
    <property type="molecule type" value="Genomic_DNA"/>
</dbReference>